<protein>
    <submittedName>
        <fullName evidence="1">Uncharacterized protein</fullName>
    </submittedName>
</protein>
<gene>
    <name evidence="1" type="ORF">L195_g005919</name>
</gene>
<dbReference type="AlphaFoldDB" id="A0A2K3P279"/>
<dbReference type="Proteomes" id="UP000236291">
    <property type="component" value="Unassembled WGS sequence"/>
</dbReference>
<sequence length="113" mass="12408">MAMLSIAPDCGEIVVWTGIEVWPLRPPLYRARGTSIGTLNENTLFAPLPFTANQSPIFLPSLHYKPEPYLNLFYSHVLPSLQVTLFLCYEPHRTPSPTGIIPASAVATAKASN</sequence>
<evidence type="ECO:0000313" key="1">
    <source>
        <dbReference type="EMBL" id="PNY09369.1"/>
    </source>
</evidence>
<evidence type="ECO:0000313" key="2">
    <source>
        <dbReference type="Proteomes" id="UP000236291"/>
    </source>
</evidence>
<accession>A0A2K3P279</accession>
<reference evidence="1 2" key="2">
    <citation type="journal article" date="2017" name="Front. Plant Sci.">
        <title>Gene Classification and Mining of Molecular Markers Useful in Red Clover (Trifolium pratense) Breeding.</title>
        <authorList>
            <person name="Istvanek J."/>
            <person name="Dluhosova J."/>
            <person name="Dluhos P."/>
            <person name="Patkova L."/>
            <person name="Nedelnik J."/>
            <person name="Repkova J."/>
        </authorList>
    </citation>
    <scope>NUCLEOTIDE SEQUENCE [LARGE SCALE GENOMIC DNA]</scope>
    <source>
        <strain evidence="2">cv. Tatra</strain>
        <tissue evidence="1">Young leaves</tissue>
    </source>
</reference>
<organism evidence="1 2">
    <name type="scientific">Trifolium pratense</name>
    <name type="common">Red clover</name>
    <dbReference type="NCBI Taxonomy" id="57577"/>
    <lineage>
        <taxon>Eukaryota</taxon>
        <taxon>Viridiplantae</taxon>
        <taxon>Streptophyta</taxon>
        <taxon>Embryophyta</taxon>
        <taxon>Tracheophyta</taxon>
        <taxon>Spermatophyta</taxon>
        <taxon>Magnoliopsida</taxon>
        <taxon>eudicotyledons</taxon>
        <taxon>Gunneridae</taxon>
        <taxon>Pentapetalae</taxon>
        <taxon>rosids</taxon>
        <taxon>fabids</taxon>
        <taxon>Fabales</taxon>
        <taxon>Fabaceae</taxon>
        <taxon>Papilionoideae</taxon>
        <taxon>50 kb inversion clade</taxon>
        <taxon>NPAAA clade</taxon>
        <taxon>Hologalegina</taxon>
        <taxon>IRL clade</taxon>
        <taxon>Trifolieae</taxon>
        <taxon>Trifolium</taxon>
    </lineage>
</organism>
<dbReference type="EMBL" id="ASHM01003103">
    <property type="protein sequence ID" value="PNY09369.1"/>
    <property type="molecule type" value="Genomic_DNA"/>
</dbReference>
<proteinExistence type="predicted"/>
<name>A0A2K3P279_TRIPR</name>
<reference evidence="1 2" key="1">
    <citation type="journal article" date="2014" name="Am. J. Bot.">
        <title>Genome assembly and annotation for red clover (Trifolium pratense; Fabaceae).</title>
        <authorList>
            <person name="Istvanek J."/>
            <person name="Jaros M."/>
            <person name="Krenek A."/>
            <person name="Repkova J."/>
        </authorList>
    </citation>
    <scope>NUCLEOTIDE SEQUENCE [LARGE SCALE GENOMIC DNA]</scope>
    <source>
        <strain evidence="2">cv. Tatra</strain>
        <tissue evidence="1">Young leaves</tissue>
    </source>
</reference>
<comment type="caution">
    <text evidence="1">The sequence shown here is derived from an EMBL/GenBank/DDBJ whole genome shotgun (WGS) entry which is preliminary data.</text>
</comment>